<sequence>MSQWYAVVDIGAKTTKLVIFEVSSSNLIKEVKKWKKPLHLQSYITIKNEMSLEGQHVLVEALQTFKLLLNDFEIEQYICGATAALRDIQNQEEVLSRVKHTVGWNISVLTGEEEAYYGYAAVVQTLEVNCGITCDIGGGSTEITSFYNNDLVHKASIPVGTLVLAEQLHMVDGLPLEDSVKQVYQLIEGHMAGLPWVENQKVSLIGIGGSAHALAKIDRHRRKLPRQNMHGYRMAVENILQMKTYFSSLSNTERKRVKGLSKEKADNILPALYILETLIHHMKATQFVISRNGWREGILYDKLMLL</sequence>
<comment type="similarity">
    <text evidence="1">Belongs to the GppA/Ppx family.</text>
</comment>
<dbReference type="Gene3D" id="3.30.420.150">
    <property type="entry name" value="Exopolyphosphatase. Domain 2"/>
    <property type="match status" value="1"/>
</dbReference>
<evidence type="ECO:0000259" key="2">
    <source>
        <dbReference type="Pfam" id="PF02541"/>
    </source>
</evidence>
<dbReference type="Proteomes" id="UP000199516">
    <property type="component" value="Unassembled WGS sequence"/>
</dbReference>
<dbReference type="OrthoDB" id="9807195at2"/>
<dbReference type="CDD" id="cd24052">
    <property type="entry name" value="ASKHA_NBD_HpPPX-GppA-like"/>
    <property type="match status" value="1"/>
</dbReference>
<organism evidence="3 4">
    <name type="scientific">Alteribacillus iranensis</name>
    <dbReference type="NCBI Taxonomy" id="930128"/>
    <lineage>
        <taxon>Bacteria</taxon>
        <taxon>Bacillati</taxon>
        <taxon>Bacillota</taxon>
        <taxon>Bacilli</taxon>
        <taxon>Bacillales</taxon>
        <taxon>Bacillaceae</taxon>
        <taxon>Alteribacillus</taxon>
    </lineage>
</organism>
<dbReference type="InterPro" id="IPR003695">
    <property type="entry name" value="Ppx_GppA_N"/>
</dbReference>
<dbReference type="InterPro" id="IPR050273">
    <property type="entry name" value="GppA/Ppx_hydrolase"/>
</dbReference>
<keyword evidence="4" id="KW-1185">Reference proteome</keyword>
<dbReference type="PANTHER" id="PTHR30005">
    <property type="entry name" value="EXOPOLYPHOSPHATASE"/>
    <property type="match status" value="1"/>
</dbReference>
<evidence type="ECO:0000313" key="4">
    <source>
        <dbReference type="Proteomes" id="UP000199516"/>
    </source>
</evidence>
<dbReference type="InterPro" id="IPR043129">
    <property type="entry name" value="ATPase_NBD"/>
</dbReference>
<dbReference type="PANTHER" id="PTHR30005:SF0">
    <property type="entry name" value="RETROGRADE REGULATION PROTEIN 2"/>
    <property type="match status" value="1"/>
</dbReference>
<dbReference type="EMBL" id="FONT01000001">
    <property type="protein sequence ID" value="SFE43070.1"/>
    <property type="molecule type" value="Genomic_DNA"/>
</dbReference>
<dbReference type="RefSeq" id="WP_091657744.1">
    <property type="nucleotide sequence ID" value="NZ_FONT01000001.1"/>
</dbReference>
<accession>A0A1I2AJP0</accession>
<dbReference type="STRING" id="930128.SAMN05192532_101850"/>
<evidence type="ECO:0000313" key="3">
    <source>
        <dbReference type="EMBL" id="SFE43070.1"/>
    </source>
</evidence>
<proteinExistence type="inferred from homology"/>
<feature type="domain" description="Ppx/GppA phosphatase N-terminal" evidence="2">
    <location>
        <begin position="19"/>
        <end position="303"/>
    </location>
</feature>
<reference evidence="3 4" key="1">
    <citation type="submission" date="2016-10" db="EMBL/GenBank/DDBJ databases">
        <authorList>
            <person name="de Groot N.N."/>
        </authorList>
    </citation>
    <scope>NUCLEOTIDE SEQUENCE [LARGE SCALE GENOMIC DNA]</scope>
    <source>
        <strain evidence="3 4">DSM 23995</strain>
    </source>
</reference>
<dbReference type="SUPFAM" id="SSF53067">
    <property type="entry name" value="Actin-like ATPase domain"/>
    <property type="match status" value="2"/>
</dbReference>
<dbReference type="Pfam" id="PF02541">
    <property type="entry name" value="Ppx-GppA"/>
    <property type="match status" value="1"/>
</dbReference>
<dbReference type="GO" id="GO:0006357">
    <property type="term" value="P:regulation of transcription by RNA polymerase II"/>
    <property type="evidence" value="ECO:0007669"/>
    <property type="project" value="TreeGrafter"/>
</dbReference>
<name>A0A1I2AJP0_9BACI</name>
<evidence type="ECO:0000256" key="1">
    <source>
        <dbReference type="ARBA" id="ARBA00007125"/>
    </source>
</evidence>
<dbReference type="AlphaFoldDB" id="A0A1I2AJP0"/>
<dbReference type="Gene3D" id="3.30.420.40">
    <property type="match status" value="1"/>
</dbReference>
<gene>
    <name evidence="3" type="ORF">SAMN05192532_101850</name>
</gene>
<protein>
    <submittedName>
        <fullName evidence="3">Exopolyphosphatase / guanosine-5'-triphosphate,3'-diphosphate pyrophosphatase</fullName>
    </submittedName>
</protein>